<protein>
    <submittedName>
        <fullName evidence="1">Uncharacterized protein</fullName>
    </submittedName>
</protein>
<dbReference type="EMBL" id="MLIQ01000023">
    <property type="protein sequence ID" value="OHU51484.1"/>
    <property type="molecule type" value="Genomic_DNA"/>
</dbReference>
<reference evidence="1 2" key="1">
    <citation type="submission" date="2016-10" db="EMBL/GenBank/DDBJ databases">
        <title>Evaluation of Human, Veterinary and Environmental Mycobacterium chelonae Isolates by Core Genome Phylogenomic Analysis, Targeted Gene Comparison, and Anti-microbial Susceptibility Patterns: A Tale of Mistaken Identities.</title>
        <authorList>
            <person name="Fogelson S.B."/>
            <person name="Camus A.C."/>
            <person name="Lorenz W."/>
            <person name="Vasireddy R."/>
            <person name="Vasireddy S."/>
            <person name="Smith T."/>
            <person name="Brown-Elliott B.A."/>
            <person name="Wallace R.J.Jr."/>
            <person name="Hasan N.A."/>
            <person name="Reischl U."/>
            <person name="Sanchez S."/>
        </authorList>
    </citation>
    <scope>NUCLEOTIDE SEQUENCE [LARGE SCALE GENOMIC DNA]</scope>
    <source>
        <strain evidence="1 2">15515</strain>
    </source>
</reference>
<dbReference type="Proteomes" id="UP000180043">
    <property type="component" value="Unassembled WGS sequence"/>
</dbReference>
<dbReference type="RefSeq" id="WP_070947700.1">
    <property type="nucleotide sequence ID" value="NZ_MLIQ01000023.1"/>
</dbReference>
<name>A0A1S1LJL0_MYCCH</name>
<accession>A0A1S1LJL0</accession>
<sequence>MTERQELIDRALEIGLSFNESQVSDEELSRAIATYERVYAEAMAEKTCDPEKAQCATERRKTLGLWSAHDEQTDRKIRDGVQ</sequence>
<evidence type="ECO:0000313" key="2">
    <source>
        <dbReference type="Proteomes" id="UP000180043"/>
    </source>
</evidence>
<comment type="caution">
    <text evidence="1">The sequence shown here is derived from an EMBL/GenBank/DDBJ whole genome shotgun (WGS) entry which is preliminary data.</text>
</comment>
<proteinExistence type="predicted"/>
<gene>
    <name evidence="1" type="ORF">BKG82_23085</name>
</gene>
<evidence type="ECO:0000313" key="1">
    <source>
        <dbReference type="EMBL" id="OHU51484.1"/>
    </source>
</evidence>
<dbReference type="AlphaFoldDB" id="A0A1S1LJL0"/>
<organism evidence="1 2">
    <name type="scientific">Mycobacteroides chelonae</name>
    <name type="common">Mycobacterium chelonae</name>
    <dbReference type="NCBI Taxonomy" id="1774"/>
    <lineage>
        <taxon>Bacteria</taxon>
        <taxon>Bacillati</taxon>
        <taxon>Actinomycetota</taxon>
        <taxon>Actinomycetes</taxon>
        <taxon>Mycobacteriales</taxon>
        <taxon>Mycobacteriaceae</taxon>
        <taxon>Mycobacteroides</taxon>
    </lineage>
</organism>